<evidence type="ECO:0000313" key="3">
    <source>
        <dbReference type="Proteomes" id="UP001470230"/>
    </source>
</evidence>
<accession>A0ABR2GKX6</accession>
<evidence type="ECO:0000256" key="1">
    <source>
        <dbReference type="ARBA" id="ARBA00038101"/>
    </source>
</evidence>
<protein>
    <recommendedName>
        <fullName evidence="4">Beta-lactamase</fullName>
    </recommendedName>
</protein>
<keyword evidence="3" id="KW-1185">Reference proteome</keyword>
<comment type="caution">
    <text evidence="2">The sequence shown here is derived from an EMBL/GenBank/DDBJ whole genome shotgun (WGS) entry which is preliminary data.</text>
</comment>
<gene>
    <name evidence="2" type="ORF">M9Y10_027954</name>
</gene>
<comment type="similarity">
    <text evidence="1">Belongs to the sel-1 family.</text>
</comment>
<organism evidence="2 3">
    <name type="scientific">Tritrichomonas musculus</name>
    <dbReference type="NCBI Taxonomy" id="1915356"/>
    <lineage>
        <taxon>Eukaryota</taxon>
        <taxon>Metamonada</taxon>
        <taxon>Parabasalia</taxon>
        <taxon>Tritrichomonadida</taxon>
        <taxon>Tritrichomonadidae</taxon>
        <taxon>Tritrichomonas</taxon>
    </lineage>
</organism>
<name>A0ABR2GKX6_9EUKA</name>
<dbReference type="PANTHER" id="PTHR11102">
    <property type="entry name" value="SEL-1-LIKE PROTEIN"/>
    <property type="match status" value="1"/>
</dbReference>
<dbReference type="SUPFAM" id="SSF81901">
    <property type="entry name" value="HCP-like"/>
    <property type="match status" value="1"/>
</dbReference>
<evidence type="ECO:0000313" key="2">
    <source>
        <dbReference type="EMBL" id="KAK8834491.1"/>
    </source>
</evidence>
<dbReference type="Proteomes" id="UP001470230">
    <property type="component" value="Unassembled WGS sequence"/>
</dbReference>
<proteinExistence type="inferred from homology"/>
<dbReference type="PANTHER" id="PTHR11102:SF160">
    <property type="entry name" value="ERAD-ASSOCIATED E3 UBIQUITIN-PROTEIN LIGASE COMPONENT HRD3"/>
    <property type="match status" value="1"/>
</dbReference>
<dbReference type="InterPro" id="IPR011990">
    <property type="entry name" value="TPR-like_helical_dom_sf"/>
</dbReference>
<dbReference type="EMBL" id="JAPFFF010000383">
    <property type="protein sequence ID" value="KAK8834491.1"/>
    <property type="molecule type" value="Genomic_DNA"/>
</dbReference>
<dbReference type="Pfam" id="PF08238">
    <property type="entry name" value="Sel1"/>
    <property type="match status" value="3"/>
</dbReference>
<dbReference type="InterPro" id="IPR006597">
    <property type="entry name" value="Sel1-like"/>
</dbReference>
<dbReference type="InterPro" id="IPR050767">
    <property type="entry name" value="Sel1_AlgK"/>
</dbReference>
<sequence>MCYKGLDVEKNDLLALNYFKKSGEIGNSKALFKIGTFYADGKCVEKDYKKALECFERSAKKGNPDALFYLGCYHAKGK</sequence>
<dbReference type="Gene3D" id="1.25.40.10">
    <property type="entry name" value="Tetratricopeptide repeat domain"/>
    <property type="match status" value="1"/>
</dbReference>
<dbReference type="SMART" id="SM00671">
    <property type="entry name" value="SEL1"/>
    <property type="match status" value="2"/>
</dbReference>
<reference evidence="2 3" key="1">
    <citation type="submission" date="2024-04" db="EMBL/GenBank/DDBJ databases">
        <title>Tritrichomonas musculus Genome.</title>
        <authorList>
            <person name="Alves-Ferreira E."/>
            <person name="Grigg M."/>
            <person name="Lorenzi H."/>
            <person name="Galac M."/>
        </authorList>
    </citation>
    <scope>NUCLEOTIDE SEQUENCE [LARGE SCALE GENOMIC DNA]</scope>
    <source>
        <strain evidence="2 3">EAF2021</strain>
    </source>
</reference>
<evidence type="ECO:0008006" key="4">
    <source>
        <dbReference type="Google" id="ProtNLM"/>
    </source>
</evidence>